<evidence type="ECO:0000313" key="2">
    <source>
        <dbReference type="EMBL" id="TEB25958.1"/>
    </source>
</evidence>
<dbReference type="AlphaFoldDB" id="A0A4Y7SWF8"/>
<evidence type="ECO:0000256" key="1">
    <source>
        <dbReference type="SAM" id="MobiDB-lite"/>
    </source>
</evidence>
<evidence type="ECO:0000313" key="3">
    <source>
        <dbReference type="Proteomes" id="UP000298030"/>
    </source>
</evidence>
<comment type="caution">
    <text evidence="2">The sequence shown here is derived from an EMBL/GenBank/DDBJ whole genome shotgun (WGS) entry which is preliminary data.</text>
</comment>
<dbReference type="Proteomes" id="UP000298030">
    <property type="component" value="Unassembled WGS sequence"/>
</dbReference>
<gene>
    <name evidence="2" type="ORF">FA13DRAFT_1777186</name>
</gene>
<feature type="region of interest" description="Disordered" evidence="1">
    <location>
        <begin position="130"/>
        <end position="157"/>
    </location>
</feature>
<feature type="compositionally biased region" description="Basic and acidic residues" evidence="1">
    <location>
        <begin position="130"/>
        <end position="144"/>
    </location>
</feature>
<name>A0A4Y7SWF8_COPMI</name>
<organism evidence="2 3">
    <name type="scientific">Coprinellus micaceus</name>
    <name type="common">Glistening ink-cap mushroom</name>
    <name type="synonym">Coprinus micaceus</name>
    <dbReference type="NCBI Taxonomy" id="71717"/>
    <lineage>
        <taxon>Eukaryota</taxon>
        <taxon>Fungi</taxon>
        <taxon>Dikarya</taxon>
        <taxon>Basidiomycota</taxon>
        <taxon>Agaricomycotina</taxon>
        <taxon>Agaricomycetes</taxon>
        <taxon>Agaricomycetidae</taxon>
        <taxon>Agaricales</taxon>
        <taxon>Agaricineae</taxon>
        <taxon>Psathyrellaceae</taxon>
        <taxon>Coprinellus</taxon>
    </lineage>
</organism>
<sequence length="157" mass="17369">MPAHLSRTLVDTWDLQLATSWPCIRGRWVEKIFCRTCHPTANSIPLDCTRVREAVGRSSSFERCWLGHLYYIGMVEGLNKALDVAAQKGCLTFDVGSTVLSFALNGAKGLVGSRGDRDAIEETRVRRLEADSKNDSECSTKSWDDGSNWQGADVTKA</sequence>
<keyword evidence="3" id="KW-1185">Reference proteome</keyword>
<accession>A0A4Y7SWF8</accession>
<reference evidence="2 3" key="1">
    <citation type="journal article" date="2019" name="Nat. Ecol. Evol.">
        <title>Megaphylogeny resolves global patterns of mushroom evolution.</title>
        <authorList>
            <person name="Varga T."/>
            <person name="Krizsan K."/>
            <person name="Foldi C."/>
            <person name="Dima B."/>
            <person name="Sanchez-Garcia M."/>
            <person name="Sanchez-Ramirez S."/>
            <person name="Szollosi G.J."/>
            <person name="Szarkandi J.G."/>
            <person name="Papp V."/>
            <person name="Albert L."/>
            <person name="Andreopoulos W."/>
            <person name="Angelini C."/>
            <person name="Antonin V."/>
            <person name="Barry K.W."/>
            <person name="Bougher N.L."/>
            <person name="Buchanan P."/>
            <person name="Buyck B."/>
            <person name="Bense V."/>
            <person name="Catcheside P."/>
            <person name="Chovatia M."/>
            <person name="Cooper J."/>
            <person name="Damon W."/>
            <person name="Desjardin D."/>
            <person name="Finy P."/>
            <person name="Geml J."/>
            <person name="Haridas S."/>
            <person name="Hughes K."/>
            <person name="Justo A."/>
            <person name="Karasinski D."/>
            <person name="Kautmanova I."/>
            <person name="Kiss B."/>
            <person name="Kocsube S."/>
            <person name="Kotiranta H."/>
            <person name="LaButti K.M."/>
            <person name="Lechner B.E."/>
            <person name="Liimatainen K."/>
            <person name="Lipzen A."/>
            <person name="Lukacs Z."/>
            <person name="Mihaltcheva S."/>
            <person name="Morgado L.N."/>
            <person name="Niskanen T."/>
            <person name="Noordeloos M.E."/>
            <person name="Ohm R.A."/>
            <person name="Ortiz-Santana B."/>
            <person name="Ovrebo C."/>
            <person name="Racz N."/>
            <person name="Riley R."/>
            <person name="Savchenko A."/>
            <person name="Shiryaev A."/>
            <person name="Soop K."/>
            <person name="Spirin V."/>
            <person name="Szebenyi C."/>
            <person name="Tomsovsky M."/>
            <person name="Tulloss R.E."/>
            <person name="Uehling J."/>
            <person name="Grigoriev I.V."/>
            <person name="Vagvolgyi C."/>
            <person name="Papp T."/>
            <person name="Martin F.M."/>
            <person name="Miettinen O."/>
            <person name="Hibbett D.S."/>
            <person name="Nagy L.G."/>
        </authorList>
    </citation>
    <scope>NUCLEOTIDE SEQUENCE [LARGE SCALE GENOMIC DNA]</scope>
    <source>
        <strain evidence="2 3">FP101781</strain>
    </source>
</reference>
<protein>
    <submittedName>
        <fullName evidence="2">Uncharacterized protein</fullName>
    </submittedName>
</protein>
<proteinExistence type="predicted"/>
<dbReference type="EMBL" id="QPFP01000052">
    <property type="protein sequence ID" value="TEB25958.1"/>
    <property type="molecule type" value="Genomic_DNA"/>
</dbReference>